<evidence type="ECO:0000256" key="2">
    <source>
        <dbReference type="ARBA" id="ARBA00023015"/>
    </source>
</evidence>
<name>A0A2U1AJ82_9BURK</name>
<dbReference type="PRINTS" id="PR00039">
    <property type="entry name" value="HTHLYSR"/>
</dbReference>
<comment type="similarity">
    <text evidence="1">Belongs to the LysR transcriptional regulatory family.</text>
</comment>
<evidence type="ECO:0000313" key="6">
    <source>
        <dbReference type="EMBL" id="MBB2927663.1"/>
    </source>
</evidence>
<dbReference type="PANTHER" id="PTHR30579:SF7">
    <property type="entry name" value="HTH-TYPE TRANSCRIPTIONAL REGULATOR LRHA-RELATED"/>
    <property type="match status" value="1"/>
</dbReference>
<dbReference type="InterPro" id="IPR050176">
    <property type="entry name" value="LTTR"/>
</dbReference>
<reference evidence="7 8" key="1">
    <citation type="submission" date="2018-06" db="EMBL/GenBank/DDBJ databases">
        <title>Genomic Encyclopedia of Type Strains, Phase IV (KMG-V): Genome sequencing to study the core and pangenomes of soil and plant-associated prokaryotes.</title>
        <authorList>
            <person name="Whitman W."/>
        </authorList>
    </citation>
    <scope>NUCLEOTIDE SEQUENCE [LARGE SCALE GENOMIC DNA]</scope>
    <source>
        <strain evidence="7 8">SRCL-318</strain>
        <strain evidence="6 9">SRMrh-85</strain>
    </source>
</reference>
<dbReference type="PANTHER" id="PTHR30579">
    <property type="entry name" value="TRANSCRIPTIONAL REGULATOR"/>
    <property type="match status" value="1"/>
</dbReference>
<keyword evidence="4" id="KW-0804">Transcription</keyword>
<dbReference type="Gene3D" id="3.40.190.10">
    <property type="entry name" value="Periplasmic binding protein-like II"/>
    <property type="match status" value="2"/>
</dbReference>
<dbReference type="Proteomes" id="UP000247772">
    <property type="component" value="Unassembled WGS sequence"/>
</dbReference>
<feature type="domain" description="HTH lysR-type" evidence="5">
    <location>
        <begin position="4"/>
        <end position="61"/>
    </location>
</feature>
<dbReference type="OrthoDB" id="8809624at2"/>
<dbReference type="EMBL" id="QJSQ01000006">
    <property type="protein sequence ID" value="PYE24174.1"/>
    <property type="molecule type" value="Genomic_DNA"/>
</dbReference>
<dbReference type="Pfam" id="PF00126">
    <property type="entry name" value="HTH_1"/>
    <property type="match status" value="1"/>
</dbReference>
<dbReference type="GO" id="GO:0003677">
    <property type="term" value="F:DNA binding"/>
    <property type="evidence" value="ECO:0007669"/>
    <property type="project" value="UniProtKB-KW"/>
</dbReference>
<protein>
    <submittedName>
        <fullName evidence="6">DNA-binding transcriptional LysR family regulator</fullName>
    </submittedName>
    <submittedName>
        <fullName evidence="7">LysR family transcriptional regulator</fullName>
    </submittedName>
</protein>
<dbReference type="PROSITE" id="PS50931">
    <property type="entry name" value="HTH_LYSR"/>
    <property type="match status" value="1"/>
</dbReference>
<comment type="caution">
    <text evidence="7">The sequence shown here is derived from an EMBL/GenBank/DDBJ whole genome shotgun (WGS) entry which is preliminary data.</text>
</comment>
<keyword evidence="9" id="KW-1185">Reference proteome</keyword>
<evidence type="ECO:0000256" key="1">
    <source>
        <dbReference type="ARBA" id="ARBA00009437"/>
    </source>
</evidence>
<sequence>MRGFEFDQLKTFAAVANVGSLSAAAPLLHLSQSTISEQVRKLEVRAGMPLFVRSKRGVELTPAGTRLLEHARRLVALNEAAFDDVRGQAIKGELRVAITEYFRTNEVAGLLVRLRDCYAQLSLHVSAMKSADIEVAYAKRQIDLGVVMHLSSGPFRPAATDADTRWELLREPLYWVASPMLAEQLPQALPLVLLPGDCMMHQVAVRSLEENDIPYVLVHSASGVAGLQSMLAAGLGVGCLCASAIGEGLVRLGPKHRLPALPDAVFSLMPPHPGEGDTVTQAREVLARQLLV</sequence>
<dbReference type="AlphaFoldDB" id="A0A2U1AJ82"/>
<proteinExistence type="inferred from homology"/>
<dbReference type="InterPro" id="IPR036390">
    <property type="entry name" value="WH_DNA-bd_sf"/>
</dbReference>
<dbReference type="InterPro" id="IPR000847">
    <property type="entry name" value="LysR_HTH_N"/>
</dbReference>
<keyword evidence="2" id="KW-0805">Transcription regulation</keyword>
<evidence type="ECO:0000313" key="9">
    <source>
        <dbReference type="Proteomes" id="UP000533533"/>
    </source>
</evidence>
<accession>A0A2U1AJ82</accession>
<dbReference type="GO" id="GO:0003700">
    <property type="term" value="F:DNA-binding transcription factor activity"/>
    <property type="evidence" value="ECO:0007669"/>
    <property type="project" value="InterPro"/>
</dbReference>
<dbReference type="SUPFAM" id="SSF46785">
    <property type="entry name" value="Winged helix' DNA-binding domain"/>
    <property type="match status" value="1"/>
</dbReference>
<evidence type="ECO:0000313" key="7">
    <source>
        <dbReference type="EMBL" id="PYE24174.1"/>
    </source>
</evidence>
<evidence type="ECO:0000256" key="3">
    <source>
        <dbReference type="ARBA" id="ARBA00023125"/>
    </source>
</evidence>
<dbReference type="EMBL" id="JACHVZ010000005">
    <property type="protein sequence ID" value="MBB2927663.1"/>
    <property type="molecule type" value="Genomic_DNA"/>
</dbReference>
<dbReference type="InterPro" id="IPR036388">
    <property type="entry name" value="WH-like_DNA-bd_sf"/>
</dbReference>
<dbReference type="SUPFAM" id="SSF53850">
    <property type="entry name" value="Periplasmic binding protein-like II"/>
    <property type="match status" value="1"/>
</dbReference>
<dbReference type="InterPro" id="IPR005119">
    <property type="entry name" value="LysR_subst-bd"/>
</dbReference>
<dbReference type="RefSeq" id="WP_110383713.1">
    <property type="nucleotide sequence ID" value="NZ_JACHVZ010000005.1"/>
</dbReference>
<gene>
    <name evidence="7" type="ORF">C7410_1063</name>
    <name evidence="6" type="ORF">FHX59_002083</name>
</gene>
<keyword evidence="3 6" id="KW-0238">DNA-binding</keyword>
<organism evidence="7 8">
    <name type="scientific">Paraburkholderia silvatlantica</name>
    <dbReference type="NCBI Taxonomy" id="321895"/>
    <lineage>
        <taxon>Bacteria</taxon>
        <taxon>Pseudomonadati</taxon>
        <taxon>Pseudomonadota</taxon>
        <taxon>Betaproteobacteria</taxon>
        <taxon>Burkholderiales</taxon>
        <taxon>Burkholderiaceae</taxon>
        <taxon>Paraburkholderia</taxon>
    </lineage>
</organism>
<dbReference type="Pfam" id="PF03466">
    <property type="entry name" value="LysR_substrate"/>
    <property type="match status" value="1"/>
</dbReference>
<dbReference type="FunFam" id="1.10.10.10:FF:000001">
    <property type="entry name" value="LysR family transcriptional regulator"/>
    <property type="match status" value="1"/>
</dbReference>
<evidence type="ECO:0000313" key="8">
    <source>
        <dbReference type="Proteomes" id="UP000247772"/>
    </source>
</evidence>
<evidence type="ECO:0000256" key="4">
    <source>
        <dbReference type="ARBA" id="ARBA00023163"/>
    </source>
</evidence>
<dbReference type="Gene3D" id="1.10.10.10">
    <property type="entry name" value="Winged helix-like DNA-binding domain superfamily/Winged helix DNA-binding domain"/>
    <property type="match status" value="1"/>
</dbReference>
<evidence type="ECO:0000259" key="5">
    <source>
        <dbReference type="PROSITE" id="PS50931"/>
    </source>
</evidence>
<dbReference type="Proteomes" id="UP000533533">
    <property type="component" value="Unassembled WGS sequence"/>
</dbReference>